<name>A0A512BFQ3_9BACT</name>
<accession>A0A512BFQ3</accession>
<protein>
    <submittedName>
        <fullName evidence="1">Arabinosidase</fullName>
    </submittedName>
</protein>
<dbReference type="CDD" id="cd08983">
    <property type="entry name" value="GH43_Bt3655-like"/>
    <property type="match status" value="1"/>
</dbReference>
<dbReference type="PANTHER" id="PTHR43301:SF3">
    <property type="entry name" value="ARABINAN ENDO-1,5-ALPHA-L-ARABINOSIDASE A-RELATED"/>
    <property type="match status" value="1"/>
</dbReference>
<dbReference type="InterPro" id="IPR023296">
    <property type="entry name" value="Glyco_hydro_beta-prop_sf"/>
</dbReference>
<evidence type="ECO:0000313" key="1">
    <source>
        <dbReference type="EMBL" id="GEO10799.1"/>
    </source>
</evidence>
<reference evidence="1 2" key="1">
    <citation type="submission" date="2019-07" db="EMBL/GenBank/DDBJ databases">
        <title>Whole genome shotgun sequence of Segetibacter aerophilus NBRC 106135.</title>
        <authorList>
            <person name="Hosoyama A."/>
            <person name="Uohara A."/>
            <person name="Ohji S."/>
            <person name="Ichikawa N."/>
        </authorList>
    </citation>
    <scope>NUCLEOTIDE SEQUENCE [LARGE SCALE GENOMIC DNA]</scope>
    <source>
        <strain evidence="1 2">NBRC 106135</strain>
    </source>
</reference>
<dbReference type="Proteomes" id="UP000321513">
    <property type="component" value="Unassembled WGS sequence"/>
</dbReference>
<dbReference type="SUPFAM" id="SSF75005">
    <property type="entry name" value="Arabinanase/levansucrase/invertase"/>
    <property type="match status" value="1"/>
</dbReference>
<sequence>MQVEKLHIALSTDGRHWTPLNNNEPVWEQQMRDPFVRRGPDGLWRILATGGGRVADREKVGPGCLYATSKDLLRWQVEAPLRLMKDVRNDFGALARNIWAPEWFYDDKTGEYILFWSSSFRDAGWKESRLWYSKTRDWKTFTPAKMFFNPPYSVIDGTLLERGGTYYLYHKEEEFGVKTGERRAIRVATSKNLEGPYSIVQGHLNNGQIVPVITEGPTVMKDPVKPGWLLLYDYCMTNRFGASYSPDLIHWAVENDVNFPSEARHGTVSRLTAAEAKTLIESYSK</sequence>
<dbReference type="OrthoDB" id="9758923at2"/>
<dbReference type="Gene3D" id="2.115.10.20">
    <property type="entry name" value="Glycosyl hydrolase domain, family 43"/>
    <property type="match status" value="1"/>
</dbReference>
<dbReference type="RefSeq" id="WP_147204917.1">
    <property type="nucleotide sequence ID" value="NZ_BJYT01000013.1"/>
</dbReference>
<keyword evidence="2" id="KW-1185">Reference proteome</keyword>
<proteinExistence type="predicted"/>
<comment type="caution">
    <text evidence="1">The sequence shown here is derived from an EMBL/GenBank/DDBJ whole genome shotgun (WGS) entry which is preliminary data.</text>
</comment>
<dbReference type="InterPro" id="IPR050727">
    <property type="entry name" value="GH43_arabinanases"/>
</dbReference>
<organism evidence="1 2">
    <name type="scientific">Segetibacter aerophilus</name>
    <dbReference type="NCBI Taxonomy" id="670293"/>
    <lineage>
        <taxon>Bacteria</taxon>
        <taxon>Pseudomonadati</taxon>
        <taxon>Bacteroidota</taxon>
        <taxon>Chitinophagia</taxon>
        <taxon>Chitinophagales</taxon>
        <taxon>Chitinophagaceae</taxon>
        <taxon>Segetibacter</taxon>
    </lineage>
</organism>
<evidence type="ECO:0000313" key="2">
    <source>
        <dbReference type="Proteomes" id="UP000321513"/>
    </source>
</evidence>
<dbReference type="AlphaFoldDB" id="A0A512BFQ3"/>
<dbReference type="PANTHER" id="PTHR43301">
    <property type="entry name" value="ARABINAN ENDO-1,5-ALPHA-L-ARABINOSIDASE"/>
    <property type="match status" value="1"/>
</dbReference>
<dbReference type="EMBL" id="BJYT01000013">
    <property type="protein sequence ID" value="GEO10799.1"/>
    <property type="molecule type" value="Genomic_DNA"/>
</dbReference>
<gene>
    <name evidence="1" type="ORF">SAE01_32950</name>
</gene>